<dbReference type="AlphaFoldDB" id="A0A0A9XDH2"/>
<dbReference type="InterPro" id="IPR002553">
    <property type="entry name" value="Clathrin/coatomer_adapt-like_N"/>
</dbReference>
<proteinExistence type="inferred from homology"/>
<dbReference type="Pfam" id="PF01602">
    <property type="entry name" value="Adaptin_N"/>
    <property type="match status" value="1"/>
</dbReference>
<reference evidence="8" key="3">
    <citation type="journal article" date="2016" name="Gigascience">
        <title>De novo construction of an expanded transcriptome assembly for the western tarnished plant bug, Lygus hesperus.</title>
        <authorList>
            <person name="Tassone E.E."/>
            <person name="Geib S.M."/>
            <person name="Hall B."/>
            <person name="Fabrick J.A."/>
            <person name="Brent C.S."/>
            <person name="Hull J.J."/>
        </authorList>
    </citation>
    <scope>NUCLEOTIDE SEQUENCE</scope>
</reference>
<dbReference type="InterPro" id="IPR026739">
    <property type="entry name" value="AP_beta"/>
</dbReference>
<reference evidence="7" key="2">
    <citation type="submission" date="2014-07" db="EMBL/GenBank/DDBJ databases">
        <authorList>
            <person name="Hull J."/>
        </authorList>
    </citation>
    <scope>NUCLEOTIDE SEQUENCE</scope>
</reference>
<comment type="similarity">
    <text evidence="2">Belongs to the adaptor complexes large subunit family.</text>
</comment>
<comment type="subcellular location">
    <subcellularLocation>
        <location evidence="1">Endomembrane system</location>
    </subcellularLocation>
</comment>
<keyword evidence="4" id="KW-0653">Protein transport</keyword>
<accession>A0A0A9XDH2</accession>
<sequence>MPAYISGAAFFITPFDTVIVREDLLSQDEARQLSALHHILAFMTAGKDMSRLFNEVAPLTSSANVQIKRLSYLYVMQNSQQHVEKAILQAGTFVKDTLHDSPFVRGAALRTMTSLEMSVMVDFVNAPLRRGVKDDCSYVRHAAVIGILK</sequence>
<protein>
    <submittedName>
        <fullName evidence="7">AP-1 complex subunit beta</fullName>
    </submittedName>
</protein>
<dbReference type="SUPFAM" id="SSF48371">
    <property type="entry name" value="ARM repeat"/>
    <property type="match status" value="1"/>
</dbReference>
<evidence type="ECO:0000313" key="8">
    <source>
        <dbReference type="EMBL" id="JAQ13121.1"/>
    </source>
</evidence>
<organism evidence="7">
    <name type="scientific">Lygus hesperus</name>
    <name type="common">Western plant bug</name>
    <dbReference type="NCBI Taxonomy" id="30085"/>
    <lineage>
        <taxon>Eukaryota</taxon>
        <taxon>Metazoa</taxon>
        <taxon>Ecdysozoa</taxon>
        <taxon>Arthropoda</taxon>
        <taxon>Hexapoda</taxon>
        <taxon>Insecta</taxon>
        <taxon>Pterygota</taxon>
        <taxon>Neoptera</taxon>
        <taxon>Paraneoptera</taxon>
        <taxon>Hemiptera</taxon>
        <taxon>Heteroptera</taxon>
        <taxon>Panheteroptera</taxon>
        <taxon>Cimicomorpha</taxon>
        <taxon>Miridae</taxon>
        <taxon>Mirini</taxon>
        <taxon>Lygus</taxon>
    </lineage>
</organism>
<reference evidence="7" key="1">
    <citation type="journal article" date="2014" name="PLoS ONE">
        <title>Transcriptome-Based Identification of ABC Transporters in the Western Tarnished Plant Bug Lygus hesperus.</title>
        <authorList>
            <person name="Hull J.J."/>
            <person name="Chaney K."/>
            <person name="Geib S.M."/>
            <person name="Fabrick J.A."/>
            <person name="Brent C.S."/>
            <person name="Walsh D."/>
            <person name="Lavine L.C."/>
        </authorList>
    </citation>
    <scope>NUCLEOTIDE SEQUENCE</scope>
</reference>
<dbReference type="Gene3D" id="1.25.10.10">
    <property type="entry name" value="Leucine-rich Repeat Variant"/>
    <property type="match status" value="1"/>
</dbReference>
<evidence type="ECO:0000256" key="5">
    <source>
        <dbReference type="ARBA" id="ARBA00023136"/>
    </source>
</evidence>
<evidence type="ECO:0000256" key="3">
    <source>
        <dbReference type="ARBA" id="ARBA00022448"/>
    </source>
</evidence>
<dbReference type="PANTHER" id="PTHR11134">
    <property type="entry name" value="ADAPTOR COMPLEX SUBUNIT BETA FAMILY MEMBER"/>
    <property type="match status" value="1"/>
</dbReference>
<dbReference type="GO" id="GO:0012505">
    <property type="term" value="C:endomembrane system"/>
    <property type="evidence" value="ECO:0007669"/>
    <property type="project" value="UniProtKB-SubCell"/>
</dbReference>
<dbReference type="EMBL" id="GDHC01005508">
    <property type="protein sequence ID" value="JAQ13121.1"/>
    <property type="molecule type" value="Transcribed_RNA"/>
</dbReference>
<keyword evidence="5" id="KW-0472">Membrane</keyword>
<name>A0A0A9XDH2_LYGHE</name>
<dbReference type="EMBL" id="GBHO01024822">
    <property type="protein sequence ID" value="JAG18782.1"/>
    <property type="molecule type" value="Transcribed_RNA"/>
</dbReference>
<evidence type="ECO:0000313" key="7">
    <source>
        <dbReference type="EMBL" id="JAG18782.1"/>
    </source>
</evidence>
<keyword evidence="3" id="KW-0813">Transport</keyword>
<evidence type="ECO:0000259" key="6">
    <source>
        <dbReference type="Pfam" id="PF01602"/>
    </source>
</evidence>
<gene>
    <name evidence="7" type="primary">ap1b1_0</name>
    <name evidence="8" type="synonym">ap1b1_1</name>
    <name evidence="7" type="ORF">CM83_9846</name>
    <name evidence="8" type="ORF">g.5939</name>
</gene>
<dbReference type="GO" id="GO:0030117">
    <property type="term" value="C:membrane coat"/>
    <property type="evidence" value="ECO:0007669"/>
    <property type="project" value="InterPro"/>
</dbReference>
<dbReference type="InterPro" id="IPR016024">
    <property type="entry name" value="ARM-type_fold"/>
</dbReference>
<evidence type="ECO:0000256" key="4">
    <source>
        <dbReference type="ARBA" id="ARBA00022927"/>
    </source>
</evidence>
<evidence type="ECO:0000256" key="1">
    <source>
        <dbReference type="ARBA" id="ARBA00004308"/>
    </source>
</evidence>
<dbReference type="GO" id="GO:0016192">
    <property type="term" value="P:vesicle-mediated transport"/>
    <property type="evidence" value="ECO:0007669"/>
    <property type="project" value="InterPro"/>
</dbReference>
<feature type="domain" description="Clathrin/coatomer adaptor adaptin-like N-terminal" evidence="6">
    <location>
        <begin position="26"/>
        <end position="149"/>
    </location>
</feature>
<dbReference type="GO" id="GO:0006886">
    <property type="term" value="P:intracellular protein transport"/>
    <property type="evidence" value="ECO:0007669"/>
    <property type="project" value="InterPro"/>
</dbReference>
<dbReference type="InterPro" id="IPR011989">
    <property type="entry name" value="ARM-like"/>
</dbReference>
<evidence type="ECO:0000256" key="2">
    <source>
        <dbReference type="ARBA" id="ARBA00006613"/>
    </source>
</evidence>